<evidence type="ECO:0000313" key="3">
    <source>
        <dbReference type="Proteomes" id="UP000006804"/>
    </source>
</evidence>
<feature type="transmembrane region" description="Helical" evidence="1">
    <location>
        <begin position="33"/>
        <end position="55"/>
    </location>
</feature>
<reference evidence="2 3" key="1">
    <citation type="submission" date="2010-11" db="EMBL/GenBank/DDBJ databases">
        <title>The complete genome of Thermotoga thermarum DSM 5069.</title>
        <authorList>
            <consortium name="US DOE Joint Genome Institute (JGI-PGF)"/>
            <person name="Lucas S."/>
            <person name="Copeland A."/>
            <person name="Lapidus A."/>
            <person name="Bruce D."/>
            <person name="Goodwin L."/>
            <person name="Pitluck S."/>
            <person name="Kyrpides N."/>
            <person name="Mavromatis K."/>
            <person name="Ivanova N."/>
            <person name="Zeytun A."/>
            <person name="Brettin T."/>
            <person name="Detter J.C."/>
            <person name="Tapia R."/>
            <person name="Han C."/>
            <person name="Land M."/>
            <person name="Hauser L."/>
            <person name="Markowitz V."/>
            <person name="Cheng J.-F."/>
            <person name="Hugenholtz P."/>
            <person name="Woyke T."/>
            <person name="Wu D."/>
            <person name="Spring S."/>
            <person name="Schroeder M."/>
            <person name="Brambilla E."/>
            <person name="Klenk H.-P."/>
            <person name="Eisen J.A."/>
        </authorList>
    </citation>
    <scope>NUCLEOTIDE SEQUENCE [LARGE SCALE GENOMIC DNA]</scope>
    <source>
        <strain evidence="2 3">DSM 5069</strain>
    </source>
</reference>
<evidence type="ECO:0000313" key="2">
    <source>
        <dbReference type="EMBL" id="AEH51301.1"/>
    </source>
</evidence>
<organism evidence="2 3">
    <name type="scientific">Pseudothermotoga thermarum DSM 5069</name>
    <dbReference type="NCBI Taxonomy" id="688269"/>
    <lineage>
        <taxon>Bacteria</taxon>
        <taxon>Thermotogati</taxon>
        <taxon>Thermotogota</taxon>
        <taxon>Thermotogae</taxon>
        <taxon>Thermotogales</taxon>
        <taxon>Thermotogaceae</taxon>
        <taxon>Pseudothermotoga</taxon>
    </lineage>
</organism>
<keyword evidence="1" id="KW-0472">Membrane</keyword>
<dbReference type="HOGENOM" id="CLU_686826_0_0_0"/>
<dbReference type="PATRIC" id="fig|688269.3.peg.1266"/>
<protein>
    <submittedName>
        <fullName evidence="2">Uncharacterized protein</fullName>
    </submittedName>
</protein>
<dbReference type="RefSeq" id="WP_013932520.1">
    <property type="nucleotide sequence ID" value="NC_015707.1"/>
</dbReference>
<dbReference type="Proteomes" id="UP000006804">
    <property type="component" value="Chromosome"/>
</dbReference>
<evidence type="ECO:0000256" key="1">
    <source>
        <dbReference type="SAM" id="Phobius"/>
    </source>
</evidence>
<gene>
    <name evidence="2" type="ORF">Theth_1229</name>
</gene>
<dbReference type="OrthoDB" id="49303at2"/>
<dbReference type="AlphaFoldDB" id="F7YUA2"/>
<sequence>MRYFSKSPEEWRKHEKEFLDKEKEKTRRSRKQGLYFLMLNLFVLFIFFIGLRLYYGQLPSGNSAINQILIQIEEPYVPGDLLDVKVRLYNNHNKERTVEVKNFNFQIFKGEKLVYSFSYPHTVKTELTAFTSRLLFDLKREVEITALEAGEYKVVVTVQIDDELVQAQKTFTVIENYQVFLDGLLDFYLPFEDVSFSAHLVNNTARTADINVEKVRYSLKKGDITIFEREIPLNLRFEKVEIGRDVKILDSEQIKLSETGKYLLNFQCFVNGSISSTAVPVFCVSSLETNLKNVGLYSDAPREITAKDQINFSIFVQNQTNKDVFLPLDEIVIRLEPSTLLARLQSVRLWLSPYENYEIFKFSPLNAYLFNQPGFYKIVTQIRLGQETKTLETFIRVLQ</sequence>
<keyword evidence="1" id="KW-0812">Transmembrane</keyword>
<keyword evidence="3" id="KW-1185">Reference proteome</keyword>
<dbReference type="EMBL" id="CP002351">
    <property type="protein sequence ID" value="AEH51301.1"/>
    <property type="molecule type" value="Genomic_DNA"/>
</dbReference>
<proteinExistence type="predicted"/>
<accession>F7YUA2</accession>
<keyword evidence="1" id="KW-1133">Transmembrane helix</keyword>
<dbReference type="KEGG" id="tta:Theth_1229"/>
<dbReference type="eggNOG" id="ENOG503311K">
    <property type="taxonomic scope" value="Bacteria"/>
</dbReference>
<dbReference type="STRING" id="688269.Theth_1229"/>
<name>F7YUA2_9THEM</name>